<gene>
    <name evidence="2" type="ORF">RS030_192936</name>
</gene>
<dbReference type="AlphaFoldDB" id="A0AAV9XZ87"/>
<sequence>MTEEDSSYYSEDSDRNITSEEDEWEYEDELDDEYSEVTGNKETREVYGLTVIGEKILDKIESGNAESGNILGGDLGFNIDGSDGETNWIRVLIDNSIQIDHATVINKIIDKVFNDNLTSKLDEMEFPLKIEIKDKTTKKEEILMLDFKHPRGDEILLADIPSESKHVVNSLISHLHIYKYNNNNIKFINYHNDSEVNGRFGFKTWHKYKHV</sequence>
<dbReference type="EMBL" id="JAWDEY010000010">
    <property type="protein sequence ID" value="KAK6589798.1"/>
    <property type="molecule type" value="Genomic_DNA"/>
</dbReference>
<evidence type="ECO:0000256" key="1">
    <source>
        <dbReference type="SAM" id="MobiDB-lite"/>
    </source>
</evidence>
<evidence type="ECO:0000313" key="3">
    <source>
        <dbReference type="Proteomes" id="UP001311799"/>
    </source>
</evidence>
<accession>A0AAV9XZ87</accession>
<organism evidence="2 3">
    <name type="scientific">Cryptosporidium xiaoi</name>
    <dbReference type="NCBI Taxonomy" id="659607"/>
    <lineage>
        <taxon>Eukaryota</taxon>
        <taxon>Sar</taxon>
        <taxon>Alveolata</taxon>
        <taxon>Apicomplexa</taxon>
        <taxon>Conoidasida</taxon>
        <taxon>Coccidia</taxon>
        <taxon>Eucoccidiorida</taxon>
        <taxon>Eimeriorina</taxon>
        <taxon>Cryptosporidiidae</taxon>
        <taxon>Cryptosporidium</taxon>
    </lineage>
</organism>
<feature type="compositionally biased region" description="Acidic residues" evidence="1">
    <location>
        <begin position="19"/>
        <end position="34"/>
    </location>
</feature>
<reference evidence="2 3" key="1">
    <citation type="submission" date="2023-10" db="EMBL/GenBank/DDBJ databases">
        <title>Comparative genomics analysis reveals potential genetic determinants of host preference in Cryptosporidium xiaoi.</title>
        <authorList>
            <person name="Xiao L."/>
            <person name="Li J."/>
        </authorList>
    </citation>
    <scope>NUCLEOTIDE SEQUENCE [LARGE SCALE GENOMIC DNA]</scope>
    <source>
        <strain evidence="2 3">52996</strain>
    </source>
</reference>
<dbReference type="Proteomes" id="UP001311799">
    <property type="component" value="Unassembled WGS sequence"/>
</dbReference>
<proteinExistence type="predicted"/>
<comment type="caution">
    <text evidence="2">The sequence shown here is derived from an EMBL/GenBank/DDBJ whole genome shotgun (WGS) entry which is preliminary data.</text>
</comment>
<feature type="region of interest" description="Disordered" evidence="1">
    <location>
        <begin position="1"/>
        <end position="34"/>
    </location>
</feature>
<keyword evidence="3" id="KW-1185">Reference proteome</keyword>
<protein>
    <submittedName>
        <fullName evidence="2">Uncharacterized protein</fullName>
    </submittedName>
</protein>
<name>A0AAV9XZ87_9CRYT</name>
<evidence type="ECO:0000313" key="2">
    <source>
        <dbReference type="EMBL" id="KAK6589798.1"/>
    </source>
</evidence>